<dbReference type="InterPro" id="IPR036138">
    <property type="entry name" value="PBP_dimer_sf"/>
</dbReference>
<dbReference type="InterPro" id="IPR012338">
    <property type="entry name" value="Beta-lactam/transpept-like"/>
</dbReference>
<keyword evidence="3" id="KW-0812">Transmembrane</keyword>
<dbReference type="Gene3D" id="3.30.450.330">
    <property type="match status" value="1"/>
</dbReference>
<gene>
    <name evidence="6" type="ORF">A3I30_03895</name>
</gene>
<evidence type="ECO:0008006" key="8">
    <source>
        <dbReference type="Google" id="ProtNLM"/>
    </source>
</evidence>
<dbReference type="Gene3D" id="3.90.1310.10">
    <property type="entry name" value="Penicillin-binding protein 2a (Domain 2)"/>
    <property type="match status" value="1"/>
</dbReference>
<dbReference type="SUPFAM" id="SSF56519">
    <property type="entry name" value="Penicillin binding protein dimerisation domain"/>
    <property type="match status" value="1"/>
</dbReference>
<keyword evidence="3" id="KW-1133">Transmembrane helix</keyword>
<evidence type="ECO:0000313" key="6">
    <source>
        <dbReference type="EMBL" id="OGD39614.1"/>
    </source>
</evidence>
<dbReference type="Proteomes" id="UP000177197">
    <property type="component" value="Unassembled WGS sequence"/>
</dbReference>
<evidence type="ECO:0000256" key="1">
    <source>
        <dbReference type="ARBA" id="ARBA00004370"/>
    </source>
</evidence>
<dbReference type="GO" id="GO:0008658">
    <property type="term" value="F:penicillin binding"/>
    <property type="evidence" value="ECO:0007669"/>
    <property type="project" value="InterPro"/>
</dbReference>
<proteinExistence type="predicted"/>
<comment type="caution">
    <text evidence="6">The sequence shown here is derived from an EMBL/GenBank/DDBJ whole genome shotgun (WGS) entry which is preliminary data.</text>
</comment>
<comment type="subcellular location">
    <subcellularLocation>
        <location evidence="1">Membrane</location>
    </subcellularLocation>
</comment>
<dbReference type="EMBL" id="MEYV01000022">
    <property type="protein sequence ID" value="OGD39614.1"/>
    <property type="molecule type" value="Genomic_DNA"/>
</dbReference>
<evidence type="ECO:0000256" key="2">
    <source>
        <dbReference type="ARBA" id="ARBA00023136"/>
    </source>
</evidence>
<dbReference type="Pfam" id="PF00905">
    <property type="entry name" value="Transpeptidase"/>
    <property type="match status" value="1"/>
</dbReference>
<dbReference type="InterPro" id="IPR050515">
    <property type="entry name" value="Beta-lactam/transpept"/>
</dbReference>
<evidence type="ECO:0000313" key="7">
    <source>
        <dbReference type="Proteomes" id="UP000177197"/>
    </source>
</evidence>
<feature type="domain" description="Penicillin-binding protein dimerisation" evidence="5">
    <location>
        <begin position="67"/>
        <end position="192"/>
    </location>
</feature>
<evidence type="ECO:0000256" key="3">
    <source>
        <dbReference type="SAM" id="Phobius"/>
    </source>
</evidence>
<dbReference type="SUPFAM" id="SSF56601">
    <property type="entry name" value="beta-lactamase/transpeptidase-like"/>
    <property type="match status" value="1"/>
</dbReference>
<evidence type="ECO:0000259" key="5">
    <source>
        <dbReference type="Pfam" id="PF03717"/>
    </source>
</evidence>
<dbReference type="PANTHER" id="PTHR30627:SF1">
    <property type="entry name" value="PEPTIDOGLYCAN D,D-TRANSPEPTIDASE FTSI"/>
    <property type="match status" value="1"/>
</dbReference>
<dbReference type="GO" id="GO:0071555">
    <property type="term" value="P:cell wall organization"/>
    <property type="evidence" value="ECO:0007669"/>
    <property type="project" value="TreeGrafter"/>
</dbReference>
<accession>A0A1F5C9U3</accession>
<organism evidence="6 7">
    <name type="scientific">Candidatus Azambacteria bacterium RIFCSPLOWO2_02_FULL_44_14</name>
    <dbReference type="NCBI Taxonomy" id="1797306"/>
    <lineage>
        <taxon>Bacteria</taxon>
        <taxon>Candidatus Azamiibacteriota</taxon>
    </lineage>
</organism>
<dbReference type="GO" id="GO:0005886">
    <property type="term" value="C:plasma membrane"/>
    <property type="evidence" value="ECO:0007669"/>
    <property type="project" value="TreeGrafter"/>
</dbReference>
<dbReference type="InterPro" id="IPR005311">
    <property type="entry name" value="PBP_dimer"/>
</dbReference>
<sequence>MEKSNVENRILILIIIFVFISTLLWARLFFLSVMRHDYYLARTSNNLADPGISGRGSIFLTDKDSLPYAVALNREFPLIYAVPKSIKDPQVTAKKLAPILELDENFLIEKLSRSDDPYEVLKRKVSDETIVQIQVLGEEGINVEEEVLRYYPTVGLLDHLIGFLGFDKNGALAGQYGLEEYYDEKLRGKPGGGRGEDLILTIDSSIQSEAAALIENAVTKWQGTAGSIIVMEPKTGEIIAMSLYPGFDANNYSAVKDRSIFINSMVQGLFEPGSIFKPLTMAIGIEIGAVTPTTQYYDSGEVRIGSYVIKNSTEKNYGYQTMTDVLEKSLNTGAIFVEQKVPKDAFLKYLKDFELDKKTYIDLPEARGNLANLETGRDINYATASFGQGVAFTPIEFLRAINIIANSGRLVQPHIVKRIINPDGRVTEISSVEGKQVISSETSAKLTSMMIKAVENGSGRSAKILGYNIAGKTGTAQVPNFDKPGYSDETIHSFVGFAPAYSPRFIALIKIDKPRGVRFAESTSVPVFHDLAQFIFSYWKIPPDQPVQ</sequence>
<feature type="domain" description="Penicillin-binding protein transpeptidase" evidence="4">
    <location>
        <begin position="226"/>
        <end position="531"/>
    </location>
</feature>
<name>A0A1F5C9U3_9BACT</name>
<protein>
    <recommendedName>
        <fullName evidence="8">Penicillin-binding protein transpeptidase domain-containing protein</fullName>
    </recommendedName>
</protein>
<dbReference type="Pfam" id="PF03717">
    <property type="entry name" value="PBP_dimer"/>
    <property type="match status" value="1"/>
</dbReference>
<keyword evidence="2 3" id="KW-0472">Membrane</keyword>
<dbReference type="PANTHER" id="PTHR30627">
    <property type="entry name" value="PEPTIDOGLYCAN D,D-TRANSPEPTIDASE"/>
    <property type="match status" value="1"/>
</dbReference>
<reference evidence="6 7" key="1">
    <citation type="journal article" date="2016" name="Nat. Commun.">
        <title>Thousands of microbial genomes shed light on interconnected biogeochemical processes in an aquifer system.</title>
        <authorList>
            <person name="Anantharaman K."/>
            <person name="Brown C.T."/>
            <person name="Hug L.A."/>
            <person name="Sharon I."/>
            <person name="Castelle C.J."/>
            <person name="Probst A.J."/>
            <person name="Thomas B.C."/>
            <person name="Singh A."/>
            <person name="Wilkins M.J."/>
            <person name="Karaoz U."/>
            <person name="Brodie E.L."/>
            <person name="Williams K.H."/>
            <person name="Hubbard S.S."/>
            <person name="Banfield J.F."/>
        </authorList>
    </citation>
    <scope>NUCLEOTIDE SEQUENCE [LARGE SCALE GENOMIC DNA]</scope>
</reference>
<dbReference type="InterPro" id="IPR001460">
    <property type="entry name" value="PCN-bd_Tpept"/>
</dbReference>
<evidence type="ECO:0000259" key="4">
    <source>
        <dbReference type="Pfam" id="PF00905"/>
    </source>
</evidence>
<dbReference type="AlphaFoldDB" id="A0A1F5C9U3"/>
<dbReference type="Gene3D" id="3.40.710.10">
    <property type="entry name" value="DD-peptidase/beta-lactamase superfamily"/>
    <property type="match status" value="1"/>
</dbReference>
<feature type="transmembrane region" description="Helical" evidence="3">
    <location>
        <begin position="12"/>
        <end position="34"/>
    </location>
</feature>